<dbReference type="EMBL" id="JACHBI010000013">
    <property type="protein sequence ID" value="MBB5576677.1"/>
    <property type="molecule type" value="Genomic_DNA"/>
</dbReference>
<evidence type="ECO:0000313" key="1">
    <source>
        <dbReference type="EMBL" id="MBB5576677.1"/>
    </source>
</evidence>
<protein>
    <submittedName>
        <fullName evidence="1">Uncharacterized protein</fullName>
    </submittedName>
</protein>
<gene>
    <name evidence="1" type="ORF">GGD50_005322</name>
</gene>
<dbReference type="AlphaFoldDB" id="A0A7W9D3R8"/>
<name>A0A7W9D3R8_9HYPH</name>
<evidence type="ECO:0000313" key="2">
    <source>
        <dbReference type="Proteomes" id="UP000549882"/>
    </source>
</evidence>
<keyword evidence="2" id="KW-1185">Reference proteome</keyword>
<organism evidence="1 2">
    <name type="scientific">Rhizobium paranaense</name>
    <dbReference type="NCBI Taxonomy" id="1650438"/>
    <lineage>
        <taxon>Bacteria</taxon>
        <taxon>Pseudomonadati</taxon>
        <taxon>Pseudomonadota</taxon>
        <taxon>Alphaproteobacteria</taxon>
        <taxon>Hyphomicrobiales</taxon>
        <taxon>Rhizobiaceae</taxon>
        <taxon>Rhizobium/Agrobacterium group</taxon>
        <taxon>Rhizobium</taxon>
    </lineage>
</organism>
<sequence length="58" mass="6609">MVVSDMVVLRRVRSELNRSSLHHNRSTVGLIRHHQDFGKDLCRLLDCLDHEGTASSLP</sequence>
<comment type="caution">
    <text evidence="1">The sequence shown here is derived from an EMBL/GenBank/DDBJ whole genome shotgun (WGS) entry which is preliminary data.</text>
</comment>
<reference evidence="1 2" key="1">
    <citation type="submission" date="2020-08" db="EMBL/GenBank/DDBJ databases">
        <title>Genomic Encyclopedia of Type Strains, Phase IV (KMG-V): Genome sequencing to study the core and pangenomes of soil and plant-associated prokaryotes.</title>
        <authorList>
            <person name="Whitman W."/>
        </authorList>
    </citation>
    <scope>NUCLEOTIDE SEQUENCE [LARGE SCALE GENOMIC DNA]</scope>
    <source>
        <strain evidence="1 2">SEMIA 4064</strain>
    </source>
</reference>
<accession>A0A7W9D3R8</accession>
<dbReference type="Proteomes" id="UP000549882">
    <property type="component" value="Unassembled WGS sequence"/>
</dbReference>
<proteinExistence type="predicted"/>
<dbReference type="RefSeq" id="WP_183940044.1">
    <property type="nucleotide sequence ID" value="NZ_JACHBI010000013.1"/>
</dbReference>